<dbReference type="AlphaFoldDB" id="A0AAW0BLU2"/>
<keyword evidence="2" id="KW-0472">Membrane</keyword>
<evidence type="ECO:0000256" key="1">
    <source>
        <dbReference type="SAM" id="MobiDB-lite"/>
    </source>
</evidence>
<evidence type="ECO:0000313" key="4">
    <source>
        <dbReference type="Proteomes" id="UP001383192"/>
    </source>
</evidence>
<keyword evidence="4" id="KW-1185">Reference proteome</keyword>
<keyword evidence="2" id="KW-1133">Transmembrane helix</keyword>
<keyword evidence="2" id="KW-0812">Transmembrane</keyword>
<dbReference type="Proteomes" id="UP001383192">
    <property type="component" value="Unassembled WGS sequence"/>
</dbReference>
<evidence type="ECO:0000313" key="3">
    <source>
        <dbReference type="EMBL" id="KAK7027883.1"/>
    </source>
</evidence>
<evidence type="ECO:0000256" key="2">
    <source>
        <dbReference type="SAM" id="Phobius"/>
    </source>
</evidence>
<reference evidence="3 4" key="1">
    <citation type="submission" date="2024-01" db="EMBL/GenBank/DDBJ databases">
        <title>A draft genome for a cacao thread blight-causing isolate of Paramarasmius palmivorus.</title>
        <authorList>
            <person name="Baruah I.K."/>
            <person name="Bukari Y."/>
            <person name="Amoako-Attah I."/>
            <person name="Meinhardt L.W."/>
            <person name="Bailey B.A."/>
            <person name="Cohen S.P."/>
        </authorList>
    </citation>
    <scope>NUCLEOTIDE SEQUENCE [LARGE SCALE GENOMIC DNA]</scope>
    <source>
        <strain evidence="3 4">GH-12</strain>
    </source>
</reference>
<feature type="region of interest" description="Disordered" evidence="1">
    <location>
        <begin position="225"/>
        <end position="326"/>
    </location>
</feature>
<feature type="compositionally biased region" description="Polar residues" evidence="1">
    <location>
        <begin position="225"/>
        <end position="234"/>
    </location>
</feature>
<feature type="region of interest" description="Disordered" evidence="1">
    <location>
        <begin position="151"/>
        <end position="187"/>
    </location>
</feature>
<organism evidence="3 4">
    <name type="scientific">Paramarasmius palmivorus</name>
    <dbReference type="NCBI Taxonomy" id="297713"/>
    <lineage>
        <taxon>Eukaryota</taxon>
        <taxon>Fungi</taxon>
        <taxon>Dikarya</taxon>
        <taxon>Basidiomycota</taxon>
        <taxon>Agaricomycotina</taxon>
        <taxon>Agaricomycetes</taxon>
        <taxon>Agaricomycetidae</taxon>
        <taxon>Agaricales</taxon>
        <taxon>Marasmiineae</taxon>
        <taxon>Marasmiaceae</taxon>
        <taxon>Paramarasmius</taxon>
    </lineage>
</organism>
<dbReference type="EMBL" id="JAYKXP010000093">
    <property type="protein sequence ID" value="KAK7027883.1"/>
    <property type="molecule type" value="Genomic_DNA"/>
</dbReference>
<name>A0AAW0BLU2_9AGAR</name>
<accession>A0AAW0BLU2</accession>
<proteinExistence type="predicted"/>
<feature type="compositionally biased region" description="Basic and acidic residues" evidence="1">
    <location>
        <begin position="274"/>
        <end position="299"/>
    </location>
</feature>
<feature type="compositionally biased region" description="Basic and acidic residues" evidence="1">
    <location>
        <begin position="254"/>
        <end position="263"/>
    </location>
</feature>
<protein>
    <submittedName>
        <fullName evidence="3">Uncharacterized protein</fullName>
    </submittedName>
</protein>
<comment type="caution">
    <text evidence="3">The sequence shown here is derived from an EMBL/GenBank/DDBJ whole genome shotgun (WGS) entry which is preliminary data.</text>
</comment>
<gene>
    <name evidence="3" type="ORF">VNI00_015098</name>
</gene>
<feature type="compositionally biased region" description="Polar residues" evidence="1">
    <location>
        <begin position="151"/>
        <end position="184"/>
    </location>
</feature>
<feature type="transmembrane region" description="Helical" evidence="2">
    <location>
        <begin position="192"/>
        <end position="214"/>
    </location>
</feature>
<sequence>MNVKPEAPTINENAVTLTVDWMADGDEDGSFTVGLWADLGRTIPSTVPTPAAKTPLNKGDKQTVVTFTAQDLSQGTYYVSGGEEKDLADQKALFQAAFPSAINIKLGIEPTAAVSDIPTSTNRPTFSAPPSSSTLHSNTYTVPSFLGDSTISTRPTSMVSTTLSWSDQSQSGLEPTSPSGTQQQPHRRNAGLIAGPVAGVGVLIAIVSCVIIFWSQARRKKLRSVQTASISPFSDATPASDIAGRKQQQMVVQSHDEHTEKSDQGNSSSSDVVLDGRQREVPEALQERRERRVRYHNDSGWRPAPPLSETGESSVLDVPPQYDAAI</sequence>
<feature type="region of interest" description="Disordered" evidence="1">
    <location>
        <begin position="118"/>
        <end position="139"/>
    </location>
</feature>